<dbReference type="NCBIfam" id="NF004368">
    <property type="entry name" value="PRK05738.3-4"/>
    <property type="match status" value="1"/>
</dbReference>
<evidence type="ECO:0000256" key="6">
    <source>
        <dbReference type="ARBA" id="ARBA00035287"/>
    </source>
</evidence>
<dbReference type="GeneID" id="27216208"/>
<keyword evidence="8" id="KW-0934">Plastid</keyword>
<name>A0A141SEE5_GELVA</name>
<dbReference type="SUPFAM" id="SSF54189">
    <property type="entry name" value="Ribosomal proteins S24e, L23 and L15e"/>
    <property type="match status" value="1"/>
</dbReference>
<dbReference type="InterPro" id="IPR012678">
    <property type="entry name" value="Ribosomal_uL23/eL15/eS24_sf"/>
</dbReference>
<accession>A0A141SEE5</accession>
<evidence type="ECO:0000256" key="3">
    <source>
        <dbReference type="ARBA" id="ARBA00022884"/>
    </source>
</evidence>
<gene>
    <name evidence="8" type="primary">rpl23</name>
    <name evidence="8" type="ORF">Gvag_232</name>
</gene>
<dbReference type="Gene3D" id="3.30.70.330">
    <property type="match status" value="1"/>
</dbReference>
<dbReference type="InterPro" id="IPR012677">
    <property type="entry name" value="Nucleotide-bd_a/b_plait_sf"/>
</dbReference>
<dbReference type="EMBL" id="KT266787">
    <property type="protein sequence ID" value="AMK96663.1"/>
    <property type="molecule type" value="Genomic_DNA"/>
</dbReference>
<dbReference type="GO" id="GO:0006412">
    <property type="term" value="P:translation"/>
    <property type="evidence" value="ECO:0007669"/>
    <property type="project" value="InterPro"/>
</dbReference>
<dbReference type="HAMAP" id="MF_01369_B">
    <property type="entry name" value="Ribosomal_uL23_B"/>
    <property type="match status" value="1"/>
</dbReference>
<evidence type="ECO:0000313" key="8">
    <source>
        <dbReference type="EMBL" id="AMK96663.1"/>
    </source>
</evidence>
<sequence>MKYITHKEYSKEELIELVKYPLLTDKTTKLIEENQYSFAVSKKANKPIIKQAIEYIFQVKVKSINTSNQPHKKRKVGKFIGRKSSYKKAIVTLHDGNTIKLFPDN</sequence>
<dbReference type="GO" id="GO:0005840">
    <property type="term" value="C:ribosome"/>
    <property type="evidence" value="ECO:0007669"/>
    <property type="project" value="UniProtKB-KW"/>
</dbReference>
<evidence type="ECO:0000256" key="7">
    <source>
        <dbReference type="ARBA" id="ARBA00035366"/>
    </source>
</evidence>
<dbReference type="GO" id="GO:0003735">
    <property type="term" value="F:structural constituent of ribosome"/>
    <property type="evidence" value="ECO:0007669"/>
    <property type="project" value="InterPro"/>
</dbReference>
<dbReference type="RefSeq" id="YP_009244421.1">
    <property type="nucleotide sequence ID" value="NC_029859.1"/>
</dbReference>
<keyword evidence="3" id="KW-0694">RNA-binding</keyword>
<evidence type="ECO:0000256" key="5">
    <source>
        <dbReference type="ARBA" id="ARBA00023274"/>
    </source>
</evidence>
<dbReference type="PANTHER" id="PTHR11620">
    <property type="entry name" value="60S RIBOSOMAL PROTEIN L23A"/>
    <property type="match status" value="1"/>
</dbReference>
<keyword evidence="2" id="KW-0699">rRNA-binding</keyword>
<dbReference type="AlphaFoldDB" id="A0A141SEE5"/>
<proteinExistence type="inferred from homology"/>
<protein>
    <recommendedName>
        <fullName evidence="6">Large ribosomal subunit protein uL23c</fullName>
    </recommendedName>
    <alternativeName>
        <fullName evidence="7">50S ribosomal protein L23, chloroplastic</fullName>
    </alternativeName>
</protein>
<dbReference type="NCBIfam" id="NF004363">
    <property type="entry name" value="PRK05738.2-4"/>
    <property type="match status" value="1"/>
</dbReference>
<evidence type="ECO:0000256" key="2">
    <source>
        <dbReference type="ARBA" id="ARBA00022730"/>
    </source>
</evidence>
<dbReference type="Pfam" id="PF00276">
    <property type="entry name" value="Ribosomal_L23"/>
    <property type="match status" value="1"/>
</dbReference>
<dbReference type="InterPro" id="IPR013025">
    <property type="entry name" value="Ribosomal_uL23-like"/>
</dbReference>
<dbReference type="GO" id="GO:0019843">
    <property type="term" value="F:rRNA binding"/>
    <property type="evidence" value="ECO:0007669"/>
    <property type="project" value="UniProtKB-KW"/>
</dbReference>
<geneLocation type="plastid" evidence="8"/>
<keyword evidence="4 8" id="KW-0689">Ribosomal protein</keyword>
<keyword evidence="5" id="KW-0687">Ribonucleoprotein</keyword>
<organism evidence="8">
    <name type="scientific">Gelidium vagum</name>
    <name type="common">Red alga</name>
    <dbReference type="NCBI Taxonomy" id="35171"/>
    <lineage>
        <taxon>Eukaryota</taxon>
        <taxon>Rhodophyta</taxon>
        <taxon>Florideophyceae</taxon>
        <taxon>Rhodymeniophycidae</taxon>
        <taxon>Gelidiales</taxon>
        <taxon>Gelidiaceae</taxon>
        <taxon>Gelidium</taxon>
    </lineage>
</organism>
<dbReference type="FunFam" id="3.30.70.330:FF:000001">
    <property type="entry name" value="50S ribosomal protein L23"/>
    <property type="match status" value="1"/>
</dbReference>
<evidence type="ECO:0000256" key="1">
    <source>
        <dbReference type="ARBA" id="ARBA00006700"/>
    </source>
</evidence>
<comment type="similarity">
    <text evidence="1">Belongs to the universal ribosomal protein uL23 family.</text>
</comment>
<reference evidence="8" key="1">
    <citation type="submission" date="2015-07" db="EMBL/GenBank/DDBJ databases">
        <title>Reconstructing the complex evolutionary history of mobile plasmids in red algal genomes.</title>
        <authorList>
            <person name="Lee J."/>
            <person name="Kim K.M."/>
            <person name="Yang E.C."/>
            <person name="Miller K.A."/>
            <person name="Boo S.M."/>
            <person name="Bhattacharya D."/>
            <person name="Yoon H.S."/>
        </authorList>
    </citation>
    <scope>NUCLEOTIDE SEQUENCE</scope>
</reference>
<dbReference type="GO" id="GO:1990904">
    <property type="term" value="C:ribonucleoprotein complex"/>
    <property type="evidence" value="ECO:0007669"/>
    <property type="project" value="UniProtKB-KW"/>
</dbReference>
<evidence type="ECO:0000256" key="4">
    <source>
        <dbReference type="ARBA" id="ARBA00022980"/>
    </source>
</evidence>